<keyword evidence="1" id="KW-1133">Transmembrane helix</keyword>
<evidence type="ECO:0000256" key="1">
    <source>
        <dbReference type="SAM" id="Phobius"/>
    </source>
</evidence>
<gene>
    <name evidence="2" type="ORF">RWE15_13290</name>
</gene>
<evidence type="ECO:0000313" key="3">
    <source>
        <dbReference type="Proteomes" id="UP001281447"/>
    </source>
</evidence>
<dbReference type="InterPro" id="IPR010398">
    <property type="entry name" value="DUF997"/>
</dbReference>
<comment type="caution">
    <text evidence="2">The sequence shown here is derived from an EMBL/GenBank/DDBJ whole genome shotgun (WGS) entry which is preliminary data.</text>
</comment>
<dbReference type="EMBL" id="JAWDIP010000003">
    <property type="protein sequence ID" value="MDY0395215.1"/>
    <property type="molecule type" value="Genomic_DNA"/>
</dbReference>
<keyword evidence="1" id="KW-0472">Membrane</keyword>
<feature type="transmembrane region" description="Helical" evidence="1">
    <location>
        <begin position="14"/>
        <end position="36"/>
    </location>
</feature>
<dbReference type="PANTHER" id="PTHR39174">
    <property type="entry name" value="INNER MEMBRANE PROTEIN-RELATED"/>
    <property type="match status" value="1"/>
</dbReference>
<name>A0ABU5C857_9BACI</name>
<dbReference type="PANTHER" id="PTHR39174:SF1">
    <property type="entry name" value="INNER MEMBRANE PROTEIN"/>
    <property type="match status" value="1"/>
</dbReference>
<proteinExistence type="predicted"/>
<protein>
    <submittedName>
        <fullName evidence="2">YhdT family protein</fullName>
    </submittedName>
</protein>
<keyword evidence="1" id="KW-0812">Transmembrane</keyword>
<organism evidence="2 3">
    <name type="scientific">Tigheibacillus halophilus</name>
    <dbReference type="NCBI Taxonomy" id="361280"/>
    <lineage>
        <taxon>Bacteria</taxon>
        <taxon>Bacillati</taxon>
        <taxon>Bacillota</taxon>
        <taxon>Bacilli</taxon>
        <taxon>Bacillales</taxon>
        <taxon>Bacillaceae</taxon>
        <taxon>Tigheibacillus</taxon>
    </lineage>
</organism>
<evidence type="ECO:0000313" key="2">
    <source>
        <dbReference type="EMBL" id="MDY0395215.1"/>
    </source>
</evidence>
<dbReference type="Pfam" id="PF06196">
    <property type="entry name" value="DUF997"/>
    <property type="match status" value="1"/>
</dbReference>
<sequence length="89" mass="10059">MDEDKRFKSANKEALFGVGLAVFNFIWWFTCAYGIGGRNPTKYTFILGLPAWFFYSCVVGFIVITILVIIVVKYFFADIPLDDEEGGGQ</sequence>
<dbReference type="Proteomes" id="UP001281447">
    <property type="component" value="Unassembled WGS sequence"/>
</dbReference>
<accession>A0ABU5C857</accession>
<keyword evidence="3" id="KW-1185">Reference proteome</keyword>
<reference evidence="2 3" key="1">
    <citation type="submission" date="2023-10" db="EMBL/GenBank/DDBJ databases">
        <title>Virgibacillus halophilus 5B73C genome.</title>
        <authorList>
            <person name="Miliotis G."/>
            <person name="Sengupta P."/>
            <person name="Hameed A."/>
            <person name="Chuvochina M."/>
            <person name="Mcdonagh F."/>
            <person name="Simpson A.C."/>
            <person name="Singh N.K."/>
            <person name="Rekha P.D."/>
            <person name="Raman K."/>
            <person name="Hugenholtz P."/>
            <person name="Venkateswaran K."/>
        </authorList>
    </citation>
    <scope>NUCLEOTIDE SEQUENCE [LARGE SCALE GENOMIC DNA]</scope>
    <source>
        <strain evidence="2 3">5B73C</strain>
    </source>
</reference>
<feature type="transmembrane region" description="Helical" evidence="1">
    <location>
        <begin position="52"/>
        <end position="76"/>
    </location>
</feature>
<dbReference type="RefSeq" id="WP_390356083.1">
    <property type="nucleotide sequence ID" value="NZ_JBHUIZ010000012.1"/>
</dbReference>